<keyword evidence="2" id="KW-1185">Reference proteome</keyword>
<sequence length="387" mass="42751">MRTHVLALMVGAFCQARKESTYPLYLTPSCSKDLDCSEREPIDAILAVRGKYDLAGSYAAIDLSDACRVNRENLPKDQWVAFVSCSAGCSQEQQVEELHQLEMEGLIIHSTSNCPHRPLRILGVPTFTVNESLAVSTDWSVRIDRPSSDINWLALRLVLGFMAAIGILTSLTLWWLKPWRRQPRPRVYASPVEFNPKSKLSLTSLDVFPTLNYSPTERRKTTANCGVARPVNKALLSRKSAPVPRTGGMDPNLLSNDQPALLVELEETSDEALEEEGPAYFSDTVCAICLGDYEAGDRLRVLTCRHAFHADCIDPWLLSPTAHSVCPTCKSDLSAPLGLPALPLPPAAGDGPIVRFEEILGIAMPVLIYPDDPEFPTLQRRLNSQQL</sequence>
<proteinExistence type="predicted"/>
<organism evidence="1 2">
    <name type="scientific">Entomophthora muscae</name>
    <dbReference type="NCBI Taxonomy" id="34485"/>
    <lineage>
        <taxon>Eukaryota</taxon>
        <taxon>Fungi</taxon>
        <taxon>Fungi incertae sedis</taxon>
        <taxon>Zoopagomycota</taxon>
        <taxon>Entomophthoromycotina</taxon>
        <taxon>Entomophthoromycetes</taxon>
        <taxon>Entomophthorales</taxon>
        <taxon>Entomophthoraceae</taxon>
        <taxon>Entomophthora</taxon>
    </lineage>
</organism>
<accession>A0ACC2T0K3</accession>
<gene>
    <name evidence="1" type="ORF">DSO57_1031603</name>
</gene>
<dbReference type="EMBL" id="QTSX02003779">
    <property type="protein sequence ID" value="KAJ9068146.1"/>
    <property type="molecule type" value="Genomic_DNA"/>
</dbReference>
<dbReference type="Proteomes" id="UP001165960">
    <property type="component" value="Unassembled WGS sequence"/>
</dbReference>
<comment type="caution">
    <text evidence="1">The sequence shown here is derived from an EMBL/GenBank/DDBJ whole genome shotgun (WGS) entry which is preliminary data.</text>
</comment>
<name>A0ACC2T0K3_9FUNG</name>
<reference evidence="1" key="1">
    <citation type="submission" date="2022-04" db="EMBL/GenBank/DDBJ databases">
        <title>Genome of the entomopathogenic fungus Entomophthora muscae.</title>
        <authorList>
            <person name="Elya C."/>
            <person name="Lovett B.R."/>
            <person name="Lee E."/>
            <person name="Macias A.M."/>
            <person name="Hajek A.E."/>
            <person name="De Bivort B.L."/>
            <person name="Kasson M.T."/>
            <person name="De Fine Licht H.H."/>
            <person name="Stajich J.E."/>
        </authorList>
    </citation>
    <scope>NUCLEOTIDE SEQUENCE</scope>
    <source>
        <strain evidence="1">Berkeley</strain>
    </source>
</reference>
<evidence type="ECO:0000313" key="2">
    <source>
        <dbReference type="Proteomes" id="UP001165960"/>
    </source>
</evidence>
<protein>
    <submittedName>
        <fullName evidence="1">Uncharacterized protein</fullName>
    </submittedName>
</protein>
<evidence type="ECO:0000313" key="1">
    <source>
        <dbReference type="EMBL" id="KAJ9068146.1"/>
    </source>
</evidence>